<sequence length="217" mass="23136">MVIVIIAALAGLSAPMILRQRKAADRTQATSNAKQLSLALIEFDQEFGSFPDNDTAELVSDATGTDLTLSGDSSNDYLRQLVAYGIQSEDIFYAKTTYTREPDNVISTGKALDAGEVGFGYVMLTGNVAQNTAGNPGRPVLVAPLLDASTNWEFDPDPYGGKAVILKLDTSVDQPLIRDKDKYVTVGGGRTLQQTGDDTVWGTASTPMLAAPRKRGS</sequence>
<proteinExistence type="predicted"/>
<organism evidence="1 2">
    <name type="scientific">Haloferula helveola</name>
    <dbReference type="NCBI Taxonomy" id="490095"/>
    <lineage>
        <taxon>Bacteria</taxon>
        <taxon>Pseudomonadati</taxon>
        <taxon>Verrucomicrobiota</taxon>
        <taxon>Verrucomicrobiia</taxon>
        <taxon>Verrucomicrobiales</taxon>
        <taxon>Verrucomicrobiaceae</taxon>
        <taxon>Haloferula</taxon>
    </lineage>
</organism>
<evidence type="ECO:0000313" key="2">
    <source>
        <dbReference type="Proteomes" id="UP001374893"/>
    </source>
</evidence>
<dbReference type="InterPro" id="IPR045584">
    <property type="entry name" value="Pilin-like"/>
</dbReference>
<dbReference type="EMBL" id="AP024702">
    <property type="protein sequence ID" value="BCX47212.1"/>
    <property type="molecule type" value="Genomic_DNA"/>
</dbReference>
<accession>A0ABM7R897</accession>
<gene>
    <name evidence="1" type="ORF">HAHE_11200</name>
</gene>
<reference evidence="1 2" key="1">
    <citation type="submission" date="2021-06" db="EMBL/GenBank/DDBJ databases">
        <title>Complete genome of Haloferula helveola possessing various polysaccharide degrading enzymes.</title>
        <authorList>
            <person name="Takami H."/>
            <person name="Huang C."/>
            <person name="Hamasaki K."/>
        </authorList>
    </citation>
    <scope>NUCLEOTIDE SEQUENCE [LARGE SCALE GENOMIC DNA]</scope>
    <source>
        <strain evidence="1 2">CN-1</strain>
    </source>
</reference>
<dbReference type="Proteomes" id="UP001374893">
    <property type="component" value="Chromosome"/>
</dbReference>
<keyword evidence="2" id="KW-1185">Reference proteome</keyword>
<protein>
    <submittedName>
        <fullName evidence="1">Uncharacterized protein</fullName>
    </submittedName>
</protein>
<name>A0ABM7R897_9BACT</name>
<evidence type="ECO:0000313" key="1">
    <source>
        <dbReference type="EMBL" id="BCX47212.1"/>
    </source>
</evidence>
<dbReference type="SUPFAM" id="SSF54523">
    <property type="entry name" value="Pili subunits"/>
    <property type="match status" value="1"/>
</dbReference>
<dbReference type="Gene3D" id="3.30.700.10">
    <property type="entry name" value="Glycoprotein, Type 4 Pilin"/>
    <property type="match status" value="1"/>
</dbReference>